<evidence type="ECO:0000256" key="5">
    <source>
        <dbReference type="PROSITE-ProRule" id="PRU00449"/>
    </source>
</evidence>
<evidence type="ECO:0000256" key="2">
    <source>
        <dbReference type="ARBA" id="ARBA00022723"/>
    </source>
</evidence>
<dbReference type="OrthoDB" id="428577at2759"/>
<dbReference type="SUPFAM" id="SSF57716">
    <property type="entry name" value="Glucocorticoid receptor-like (DNA-binding domain)"/>
    <property type="match status" value="1"/>
</dbReference>
<dbReference type="SMART" id="SM00154">
    <property type="entry name" value="ZnF_AN1"/>
    <property type="match status" value="1"/>
</dbReference>
<evidence type="ECO:0000256" key="1">
    <source>
        <dbReference type="ARBA" id="ARBA00003732"/>
    </source>
</evidence>
<reference evidence="9" key="1">
    <citation type="submission" date="2013-07" db="EMBL/GenBank/DDBJ databases">
        <title>The genome of Eucalyptus grandis.</title>
        <authorList>
            <person name="Schmutz J."/>
            <person name="Hayes R."/>
            <person name="Myburg A."/>
            <person name="Tuskan G."/>
            <person name="Grattapaglia D."/>
            <person name="Rokhsar D.S."/>
        </authorList>
    </citation>
    <scope>NUCLEOTIDE SEQUENCE</scope>
    <source>
        <tissue evidence="9">Leaf extractions</tissue>
    </source>
</reference>
<dbReference type="SMART" id="SM00259">
    <property type="entry name" value="ZnF_A20"/>
    <property type="match status" value="1"/>
</dbReference>
<dbReference type="eggNOG" id="KOG3173">
    <property type="taxonomic scope" value="Eukaryota"/>
</dbReference>
<comment type="function">
    <text evidence="1">May be involved in environmental stress response.</text>
</comment>
<dbReference type="FunCoup" id="A0A059CIA1">
    <property type="interactions" value="2610"/>
</dbReference>
<dbReference type="STRING" id="71139.A0A059CIA1"/>
<dbReference type="GO" id="GO:0003677">
    <property type="term" value="F:DNA binding"/>
    <property type="evidence" value="ECO:0007669"/>
    <property type="project" value="InterPro"/>
</dbReference>
<evidence type="ECO:0000256" key="6">
    <source>
        <dbReference type="SAM" id="MobiDB-lite"/>
    </source>
</evidence>
<keyword evidence="3 5" id="KW-0863">Zinc-finger</keyword>
<protein>
    <recommendedName>
        <fullName evidence="10">AN1-type domain-containing protein</fullName>
    </recommendedName>
</protein>
<keyword evidence="2" id="KW-0479">Metal-binding</keyword>
<dbReference type="FunFam" id="4.10.1110.10:FF:000001">
    <property type="entry name" value="Zinc finger AN1-type containing 6"/>
    <property type="match status" value="1"/>
</dbReference>
<dbReference type="AlphaFoldDB" id="A0A059CIA1"/>
<keyword evidence="4" id="KW-0862">Zinc</keyword>
<dbReference type="Gene3D" id="1.20.5.4770">
    <property type="match status" value="1"/>
</dbReference>
<evidence type="ECO:0000259" key="8">
    <source>
        <dbReference type="PROSITE" id="PS51039"/>
    </source>
</evidence>
<evidence type="ECO:0000256" key="3">
    <source>
        <dbReference type="ARBA" id="ARBA00022771"/>
    </source>
</evidence>
<dbReference type="Pfam" id="PF01428">
    <property type="entry name" value="zf-AN1"/>
    <property type="match status" value="1"/>
</dbReference>
<evidence type="ECO:0000259" key="7">
    <source>
        <dbReference type="PROSITE" id="PS51036"/>
    </source>
</evidence>
<dbReference type="Gene3D" id="4.10.1110.10">
    <property type="entry name" value="AN1-like Zinc finger"/>
    <property type="match status" value="1"/>
</dbReference>
<dbReference type="Gramene" id="KCW77665">
    <property type="protein sequence ID" value="KCW77665"/>
    <property type="gene ID" value="EUGRSUZ_D01966"/>
</dbReference>
<feature type="region of interest" description="Disordered" evidence="6">
    <location>
        <begin position="54"/>
        <end position="103"/>
    </location>
</feature>
<dbReference type="InterPro" id="IPR000058">
    <property type="entry name" value="Znf_AN1"/>
</dbReference>
<dbReference type="InterPro" id="IPR050652">
    <property type="entry name" value="AN1_A20_ZnFinger"/>
</dbReference>
<dbReference type="PANTHER" id="PTHR10634:SF67">
    <property type="entry name" value="AN1-TYPE ZINC FINGER PROTEIN 3"/>
    <property type="match status" value="1"/>
</dbReference>
<dbReference type="OMA" id="EPKPCAN"/>
<name>A0A059CIA1_EUCGR</name>
<feature type="compositionally biased region" description="Polar residues" evidence="6">
    <location>
        <begin position="67"/>
        <end position="79"/>
    </location>
</feature>
<evidence type="ECO:0000313" key="9">
    <source>
        <dbReference type="EMBL" id="KCW77665.1"/>
    </source>
</evidence>
<dbReference type="KEGG" id="egr:104441841"/>
<sequence>MGSERDDSVPVTEARLCANNCGFWGNPATMGLCSKCYKDLCLREQRAAAAKAAMEKSLAPDAAPAPQETSTRAAASPSQAMPGVGASSSEFPPTSGEPKSKATNRCEACNRKVGLTGFNCKCGSTFCGAHRYPESHRCEFNFKKSGQDAIAKANPLIKADKVDKI</sequence>
<dbReference type="PANTHER" id="PTHR10634">
    <property type="entry name" value="AN1-TYPE ZINC FINGER PROTEIN"/>
    <property type="match status" value="1"/>
</dbReference>
<gene>
    <name evidence="9" type="ORF">EUGRSUZ_D01966</name>
</gene>
<dbReference type="GO" id="GO:0008270">
    <property type="term" value="F:zinc ion binding"/>
    <property type="evidence" value="ECO:0007669"/>
    <property type="project" value="UniProtKB-KW"/>
</dbReference>
<evidence type="ECO:0008006" key="10">
    <source>
        <dbReference type="Google" id="ProtNLM"/>
    </source>
</evidence>
<dbReference type="InParanoid" id="A0A059CIA1"/>
<dbReference type="Pfam" id="PF01754">
    <property type="entry name" value="zf-A20"/>
    <property type="match status" value="1"/>
</dbReference>
<accession>A0A059CIA1</accession>
<dbReference type="InterPro" id="IPR002653">
    <property type="entry name" value="Znf_A20"/>
</dbReference>
<dbReference type="PROSITE" id="PS51036">
    <property type="entry name" value="ZF_A20"/>
    <property type="match status" value="1"/>
</dbReference>
<evidence type="ECO:0000256" key="4">
    <source>
        <dbReference type="ARBA" id="ARBA00022833"/>
    </source>
</evidence>
<dbReference type="EMBL" id="KK198756">
    <property type="protein sequence ID" value="KCW77665.1"/>
    <property type="molecule type" value="Genomic_DNA"/>
</dbReference>
<organism evidence="9">
    <name type="scientific">Eucalyptus grandis</name>
    <name type="common">Flooded gum</name>
    <dbReference type="NCBI Taxonomy" id="71139"/>
    <lineage>
        <taxon>Eukaryota</taxon>
        <taxon>Viridiplantae</taxon>
        <taxon>Streptophyta</taxon>
        <taxon>Embryophyta</taxon>
        <taxon>Tracheophyta</taxon>
        <taxon>Spermatophyta</taxon>
        <taxon>Magnoliopsida</taxon>
        <taxon>eudicotyledons</taxon>
        <taxon>Gunneridae</taxon>
        <taxon>Pentapetalae</taxon>
        <taxon>rosids</taxon>
        <taxon>malvids</taxon>
        <taxon>Myrtales</taxon>
        <taxon>Myrtaceae</taxon>
        <taxon>Myrtoideae</taxon>
        <taxon>Eucalypteae</taxon>
        <taxon>Eucalyptus</taxon>
    </lineage>
</organism>
<proteinExistence type="predicted"/>
<feature type="domain" description="A20-type" evidence="7">
    <location>
        <begin position="11"/>
        <end position="45"/>
    </location>
</feature>
<dbReference type="InterPro" id="IPR035896">
    <property type="entry name" value="AN1-like_Znf"/>
</dbReference>
<dbReference type="PROSITE" id="PS51039">
    <property type="entry name" value="ZF_AN1"/>
    <property type="match status" value="1"/>
</dbReference>
<feature type="domain" description="AN1-type" evidence="8">
    <location>
        <begin position="100"/>
        <end position="146"/>
    </location>
</feature>
<dbReference type="SUPFAM" id="SSF118310">
    <property type="entry name" value="AN1-like Zinc finger"/>
    <property type="match status" value="1"/>
</dbReference>